<dbReference type="PATRIC" id="fig|160488.4.peg.4412"/>
<protein>
    <submittedName>
        <fullName evidence="2">Excisionase domain protein</fullName>
    </submittedName>
</protein>
<dbReference type="PaxDb" id="160488-PP_4151"/>
<gene>
    <name evidence="2" type="ordered locus">PP_4151</name>
</gene>
<evidence type="ECO:0000313" key="3">
    <source>
        <dbReference type="Proteomes" id="UP000000556"/>
    </source>
</evidence>
<accession>Q88FE6</accession>
<dbReference type="eggNOG" id="COG3311">
    <property type="taxonomic scope" value="Bacteria"/>
</dbReference>
<dbReference type="STRING" id="160488.PP_4151"/>
<proteinExistence type="predicted"/>
<dbReference type="InterPro" id="IPR010093">
    <property type="entry name" value="SinI_DNA-bd"/>
</dbReference>
<evidence type="ECO:0000313" key="2">
    <source>
        <dbReference type="EMBL" id="AAN69733.1"/>
    </source>
</evidence>
<dbReference type="GO" id="GO:0003677">
    <property type="term" value="F:DNA binding"/>
    <property type="evidence" value="ECO:0007669"/>
    <property type="project" value="InterPro"/>
</dbReference>
<dbReference type="EMBL" id="AE015451">
    <property type="protein sequence ID" value="AAN69733.1"/>
    <property type="molecule type" value="Genomic_DNA"/>
</dbReference>
<reference evidence="2 3" key="1">
    <citation type="journal article" date="2002" name="Environ. Microbiol.">
        <title>Complete genome sequence and comparative analysis of the metabolically versatile Pseudomonas putida KT2440.</title>
        <authorList>
            <person name="Nelson K.E."/>
            <person name="Weinel C."/>
            <person name="Paulsen I.T."/>
            <person name="Dodson R.J."/>
            <person name="Hilbert H."/>
            <person name="Martins dos Santos V.A."/>
            <person name="Fouts D.E."/>
            <person name="Gill S.R."/>
            <person name="Pop M."/>
            <person name="Holmes M."/>
            <person name="Brinkac L."/>
            <person name="Beanan M."/>
            <person name="DeBoy R.T."/>
            <person name="Daugherty S."/>
            <person name="Kolonay J."/>
            <person name="Madupu R."/>
            <person name="Nelson W."/>
            <person name="White O."/>
            <person name="Peterson J."/>
            <person name="Khouri H."/>
            <person name="Hance I."/>
            <person name="Chris Lee P."/>
            <person name="Holtzapple E."/>
            <person name="Scanlan D."/>
            <person name="Tran K."/>
            <person name="Moazzez A."/>
            <person name="Utterback T."/>
            <person name="Rizzo M."/>
            <person name="Lee K."/>
            <person name="Kosack D."/>
            <person name="Moestl D."/>
            <person name="Wedler H."/>
            <person name="Lauber J."/>
            <person name="Stjepandic D."/>
            <person name="Hoheisel J."/>
            <person name="Straetz M."/>
            <person name="Heim S."/>
            <person name="Kiewitz C."/>
            <person name="Eisen J.A."/>
            <person name="Timmis K.N."/>
            <person name="Dusterhoft A."/>
            <person name="Tummler B."/>
            <person name="Fraser C.M."/>
        </authorList>
    </citation>
    <scope>NUCLEOTIDE SEQUENCE [LARGE SCALE GENOMIC DNA]</scope>
    <source>
        <strain evidence="3">ATCC 47054 / DSM 6125 / CFBP 8728 / NCIMB 11950 / KT2440</strain>
    </source>
</reference>
<dbReference type="Proteomes" id="UP000000556">
    <property type="component" value="Chromosome"/>
</dbReference>
<dbReference type="Pfam" id="PF12728">
    <property type="entry name" value="HTH_17"/>
    <property type="match status" value="1"/>
</dbReference>
<dbReference type="InterPro" id="IPR041657">
    <property type="entry name" value="HTH_17"/>
</dbReference>
<name>Q88FE6_PSEPK</name>
<feature type="domain" description="Helix-turn-helix" evidence="1">
    <location>
        <begin position="86"/>
        <end position="134"/>
    </location>
</feature>
<evidence type="ECO:0000259" key="1">
    <source>
        <dbReference type="Pfam" id="PF12728"/>
    </source>
</evidence>
<dbReference type="KEGG" id="ppu:PP_4151"/>
<dbReference type="OrthoDB" id="26212at2"/>
<dbReference type="PhylomeDB" id="Q88FE6"/>
<sequence>MPMTTANLSSHVLPDEKEIAVAVESSRTLAAFLSTKSDTQRIELLNEENQRQVVEVPTFALRLFGEILSELALGNSVKVVPIHAELTTQEAADLLNVSRPHLVKLLDEAVIPHTKTGRHRRVKFSDLVAYKDKRDGVSRAAIDALAAQAQELKMGYE</sequence>
<organism evidence="2 3">
    <name type="scientific">Pseudomonas putida (strain ATCC 47054 / DSM 6125 / CFBP 8728 / NCIMB 11950 / KT2440)</name>
    <dbReference type="NCBI Taxonomy" id="160488"/>
    <lineage>
        <taxon>Bacteria</taxon>
        <taxon>Pseudomonadati</taxon>
        <taxon>Pseudomonadota</taxon>
        <taxon>Gammaproteobacteria</taxon>
        <taxon>Pseudomonadales</taxon>
        <taxon>Pseudomonadaceae</taxon>
        <taxon>Pseudomonas</taxon>
    </lineage>
</organism>
<dbReference type="BioCyc" id="PPUT160488:G1G01-4418-MONOMER"/>
<dbReference type="AlphaFoldDB" id="Q88FE6"/>
<keyword evidence="3" id="KW-1185">Reference proteome</keyword>
<dbReference type="HOGENOM" id="CLU_106726_1_0_6"/>
<reference evidence="2 3" key="2">
    <citation type="journal article" date="2016" name="Environ. Microbiol.">
        <title>The revisited genome of Pseudomonas putida KT2440 enlightens its value as a robust metabolic chassis.</title>
        <authorList>
            <person name="Belda E."/>
            <person name="van Heck R.G."/>
            <person name="Lopez-Sanchez M.J."/>
            <person name="Cruveiller S."/>
            <person name="Barbe V."/>
            <person name="Fraser C."/>
            <person name="Klenk H.P."/>
            <person name="Petersen J."/>
            <person name="Morgat A."/>
            <person name="Nikel P.I."/>
            <person name="Vallenet D."/>
            <person name="Rouy Z."/>
            <person name="Sekowska A."/>
            <person name="Martins Dos Santos V.A."/>
            <person name="de Lorenzo V."/>
            <person name="Danchin A."/>
            <person name="Medigue C."/>
        </authorList>
    </citation>
    <scope>NUCLEOTIDE SEQUENCE [LARGE SCALE GENOMIC DNA]</scope>
    <source>
        <strain evidence="3">ATCC 47054 / DSM 6125 / CFBP 8728 / NCIMB 11950 / KT2440</strain>
    </source>
</reference>
<dbReference type="NCBIfam" id="TIGR01764">
    <property type="entry name" value="excise"/>
    <property type="match status" value="1"/>
</dbReference>